<reference evidence="1 2" key="1">
    <citation type="submission" date="2020-05" db="EMBL/GenBank/DDBJ databases">
        <title>FDA dAtabase for Regulatory Grade micrObial Sequences (FDA-ARGOS): Supporting development and validation of Infectious Disease Dx tests.</title>
        <authorList>
            <person name="Moreno J."/>
            <person name="Tallon L."/>
            <person name="Sadzewicz L."/>
            <person name="Zhao X."/>
            <person name="Vavikolanu K."/>
            <person name="Mehta A."/>
            <person name="Aluvathingal J."/>
            <person name="Nadendla S."/>
            <person name="Myers T."/>
            <person name="Yan Y."/>
            <person name="Sichtig H."/>
        </authorList>
    </citation>
    <scope>NUCLEOTIDE SEQUENCE [LARGE SCALE GENOMIC DNA]</scope>
    <source>
        <strain evidence="1 2">FDAARGOS_760</strain>
    </source>
</reference>
<name>A0A7D4FTD5_9BACT</name>
<sequence length="79" mass="9346">MIRGYMTFRCDDCNNTFRALDIEYGATAMSVPMPCPNCNSRHTYPHNWRILGFYPFGNNRDIYKNIWEEMDERGSPQDT</sequence>
<accession>A0A7D4FTD5</accession>
<dbReference type="RefSeq" id="WP_172891333.1">
    <property type="nucleotide sequence ID" value="NZ_CP054011.1"/>
</dbReference>
<protein>
    <submittedName>
        <fullName evidence="1">Uncharacterized protein</fullName>
    </submittedName>
</protein>
<evidence type="ECO:0000313" key="2">
    <source>
        <dbReference type="Proteomes" id="UP000500843"/>
    </source>
</evidence>
<dbReference type="Proteomes" id="UP000500843">
    <property type="component" value="Chromosome 2"/>
</dbReference>
<evidence type="ECO:0000313" key="1">
    <source>
        <dbReference type="EMBL" id="QKH88548.1"/>
    </source>
</evidence>
<proteinExistence type="predicted"/>
<dbReference type="EMBL" id="CP054011">
    <property type="protein sequence ID" value="QKH88548.1"/>
    <property type="molecule type" value="Genomic_DNA"/>
</dbReference>
<organism evidence="1 2">
    <name type="scientific">Prevotella melaninogenica</name>
    <dbReference type="NCBI Taxonomy" id="28132"/>
    <lineage>
        <taxon>Bacteria</taxon>
        <taxon>Pseudomonadati</taxon>
        <taxon>Bacteroidota</taxon>
        <taxon>Bacteroidia</taxon>
        <taxon>Bacteroidales</taxon>
        <taxon>Prevotellaceae</taxon>
        <taxon>Prevotella</taxon>
    </lineage>
</organism>
<dbReference type="AlphaFoldDB" id="A0A7D4FTD5"/>
<gene>
    <name evidence="1" type="ORF">FIU21_06040</name>
</gene>